<accession>A0ABZ1NL76</accession>
<organism evidence="1 2">
    <name type="scientific">Streptomyces violaceus</name>
    <name type="common">Streptomyces venezuelae</name>
    <dbReference type="NCBI Taxonomy" id="1936"/>
    <lineage>
        <taxon>Bacteria</taxon>
        <taxon>Bacillati</taxon>
        <taxon>Actinomycetota</taxon>
        <taxon>Actinomycetes</taxon>
        <taxon>Kitasatosporales</taxon>
        <taxon>Streptomycetaceae</taxon>
        <taxon>Streptomyces</taxon>
    </lineage>
</organism>
<name>A0ABZ1NL76_STRVL</name>
<dbReference type="RefSeq" id="WP_328336862.1">
    <property type="nucleotide sequence ID" value="NZ_CP107906.1"/>
</dbReference>
<dbReference type="EMBL" id="CP107906">
    <property type="protein sequence ID" value="WUG92441.1"/>
    <property type="molecule type" value="Genomic_DNA"/>
</dbReference>
<protein>
    <submittedName>
        <fullName evidence="1">Uncharacterized protein</fullName>
    </submittedName>
</protein>
<reference evidence="1 2" key="1">
    <citation type="submission" date="2022-10" db="EMBL/GenBank/DDBJ databases">
        <title>The complete genomes of actinobacterial strains from the NBC collection.</title>
        <authorList>
            <person name="Joergensen T.S."/>
            <person name="Alvarez Arevalo M."/>
            <person name="Sterndorff E.B."/>
            <person name="Faurdal D."/>
            <person name="Vuksanovic O."/>
            <person name="Mourched A.-S."/>
            <person name="Charusanti P."/>
            <person name="Shaw S."/>
            <person name="Blin K."/>
            <person name="Weber T."/>
        </authorList>
    </citation>
    <scope>NUCLEOTIDE SEQUENCE [LARGE SCALE GENOMIC DNA]</scope>
    <source>
        <strain evidence="1 2">NBC_00456</strain>
    </source>
</reference>
<keyword evidence="2" id="KW-1185">Reference proteome</keyword>
<dbReference type="Proteomes" id="UP001341259">
    <property type="component" value="Chromosome"/>
</dbReference>
<evidence type="ECO:0000313" key="1">
    <source>
        <dbReference type="EMBL" id="WUG92441.1"/>
    </source>
</evidence>
<evidence type="ECO:0000313" key="2">
    <source>
        <dbReference type="Proteomes" id="UP001341259"/>
    </source>
</evidence>
<proteinExistence type="predicted"/>
<gene>
    <name evidence="1" type="ORF">OHB29_05015</name>
</gene>
<sequence>MPEEMAPQLIGQETAEGATEAWGEFEGRQFRDGTLRLVTRSADLVIVRTVRPSAQPPLFSDDSRSVPLKDLTECQYVTPAGSGVAASRHDSVSYHSHDGAVEWSFRHSPWADGGICSGACAETPDGRHLLAVVPGTPDDAGEYPGERCVLLESKTGQVIDETPLPTFSAFYALDAPFRQTSTFFLSAGQGQDDAYSWKVDIVDDRLHLVELASGMERVTATQHDRVLVQDVGGSWLQVRRALSDGTPHIESEVKSEDLRAERESYITGDSGFVDDSRVIAAVGEEWWTEETEHFLFDAAGLTVRHRVRYPFPVGRDPKALGDGTWITTNGDGVHRWRIVE</sequence>